<protein>
    <submittedName>
        <fullName evidence="1">Uncharacterized protein</fullName>
    </submittedName>
</protein>
<gene>
    <name evidence="1" type="ORF">FCH28_24280</name>
</gene>
<organism evidence="1 2">
    <name type="scientific">Streptomyces piniterrae</name>
    <dbReference type="NCBI Taxonomy" id="2571125"/>
    <lineage>
        <taxon>Bacteria</taxon>
        <taxon>Bacillati</taxon>
        <taxon>Actinomycetota</taxon>
        <taxon>Actinomycetes</taxon>
        <taxon>Kitasatosporales</taxon>
        <taxon>Streptomycetaceae</taxon>
        <taxon>Streptomyces</taxon>
    </lineage>
</organism>
<dbReference type="Proteomes" id="UP000308697">
    <property type="component" value="Unassembled WGS sequence"/>
</dbReference>
<accession>A0A4U0N6M1</accession>
<comment type="caution">
    <text evidence="1">The sequence shown here is derived from an EMBL/GenBank/DDBJ whole genome shotgun (WGS) entry which is preliminary data.</text>
</comment>
<proteinExistence type="predicted"/>
<dbReference type="EMBL" id="SUMB01000009">
    <property type="protein sequence ID" value="TJZ49439.1"/>
    <property type="molecule type" value="Genomic_DNA"/>
</dbReference>
<keyword evidence="2" id="KW-1185">Reference proteome</keyword>
<evidence type="ECO:0000313" key="2">
    <source>
        <dbReference type="Proteomes" id="UP000308697"/>
    </source>
</evidence>
<dbReference type="RefSeq" id="WP_136742252.1">
    <property type="nucleotide sequence ID" value="NZ_SUMB01000009.1"/>
</dbReference>
<name>A0A4U0N6M1_9ACTN</name>
<dbReference type="AlphaFoldDB" id="A0A4U0N6M1"/>
<evidence type="ECO:0000313" key="1">
    <source>
        <dbReference type="EMBL" id="TJZ49439.1"/>
    </source>
</evidence>
<sequence length="345" mass="36133">MAETIAELAGRLIGSDAGGWSQDGARALVAGLGWSWTDTAAGPVIGTGRATGEARLRPVGSMEQRYAGGEAYVELAVPVGPAEPDAASQAAAFRAAREELTAALGEASVIGVYGDVGPFYDSGQLWGSPYLRWRDRPSMLELRAGRTGPELILQPSDPVENCFWRQGVGEEYSITGFFGSRNDTSNVGLGFPGGWYARSWETVTGALADFLDTLPAEMAALGTSVSMPFYGQLAKGGAPILFGVNCGERLSLCCFDEDIDGAALGWGTVAEHPATRSAWPEDDDPRWRFDAGGPGEPSGRALAEMLVASARAVGVATPADLVLGGEAEYLGPYHVTFYGLGLKTG</sequence>
<reference evidence="1 2" key="1">
    <citation type="submission" date="2019-04" db="EMBL/GenBank/DDBJ databases">
        <title>Streptomyces piniterrae sp. nov., a heliquinomycin-producing actinomycete isolated from rhizosphere soil of Pinus yunnanensis.</title>
        <authorList>
            <person name="Zhuang X."/>
            <person name="Zhao J."/>
        </authorList>
    </citation>
    <scope>NUCLEOTIDE SEQUENCE [LARGE SCALE GENOMIC DNA]</scope>
    <source>
        <strain evidence="2">jys28</strain>
    </source>
</reference>
<dbReference type="OrthoDB" id="3416028at2"/>